<evidence type="ECO:0000256" key="3">
    <source>
        <dbReference type="ARBA" id="ARBA00022827"/>
    </source>
</evidence>
<dbReference type="InterPro" id="IPR002938">
    <property type="entry name" value="FAD-bd"/>
</dbReference>
<organism evidence="6 7">
    <name type="scientific">Cryobacterium tagatosivorans</name>
    <dbReference type="NCBI Taxonomy" id="1259199"/>
    <lineage>
        <taxon>Bacteria</taxon>
        <taxon>Bacillati</taxon>
        <taxon>Actinomycetota</taxon>
        <taxon>Actinomycetes</taxon>
        <taxon>Micrococcales</taxon>
        <taxon>Microbacteriaceae</taxon>
        <taxon>Cryobacterium</taxon>
    </lineage>
</organism>
<proteinExistence type="predicted"/>
<feature type="region of interest" description="Disordered" evidence="4">
    <location>
        <begin position="608"/>
        <end position="630"/>
    </location>
</feature>
<dbReference type="PRINTS" id="PR00420">
    <property type="entry name" value="RNGMNOXGNASE"/>
</dbReference>
<evidence type="ECO:0000256" key="2">
    <source>
        <dbReference type="ARBA" id="ARBA00022630"/>
    </source>
</evidence>
<evidence type="ECO:0000256" key="1">
    <source>
        <dbReference type="ARBA" id="ARBA00001974"/>
    </source>
</evidence>
<evidence type="ECO:0000313" key="6">
    <source>
        <dbReference type="EMBL" id="TFB50243.1"/>
    </source>
</evidence>
<dbReference type="Gene3D" id="3.30.70.2450">
    <property type="match status" value="1"/>
</dbReference>
<dbReference type="OrthoDB" id="4246007at2"/>
<dbReference type="InterPro" id="IPR036188">
    <property type="entry name" value="FAD/NAD-bd_sf"/>
</dbReference>
<dbReference type="PANTHER" id="PTHR43004">
    <property type="entry name" value="TRK SYSTEM POTASSIUM UPTAKE PROTEIN"/>
    <property type="match status" value="1"/>
</dbReference>
<dbReference type="Gene3D" id="3.40.30.120">
    <property type="match status" value="1"/>
</dbReference>
<feature type="domain" description="FAD-binding" evidence="5">
    <location>
        <begin position="125"/>
        <end position="469"/>
    </location>
</feature>
<dbReference type="GO" id="GO:0016709">
    <property type="term" value="F:oxidoreductase activity, acting on paired donors, with incorporation or reduction of molecular oxygen, NAD(P)H as one donor, and incorporation of one atom of oxygen"/>
    <property type="evidence" value="ECO:0007669"/>
    <property type="project" value="UniProtKB-ARBA"/>
</dbReference>
<dbReference type="Pfam" id="PF01494">
    <property type="entry name" value="FAD_binding_3"/>
    <property type="match status" value="1"/>
</dbReference>
<gene>
    <name evidence="6" type="ORF">E3O23_10135</name>
</gene>
<dbReference type="PANTHER" id="PTHR43004:SF19">
    <property type="entry name" value="BINDING MONOOXYGENASE, PUTATIVE (JCVI)-RELATED"/>
    <property type="match status" value="1"/>
</dbReference>
<keyword evidence="2" id="KW-0285">Flavoprotein</keyword>
<dbReference type="GO" id="GO:0071949">
    <property type="term" value="F:FAD binding"/>
    <property type="evidence" value="ECO:0007669"/>
    <property type="project" value="InterPro"/>
</dbReference>
<comment type="cofactor">
    <cofactor evidence="1">
        <name>FAD</name>
        <dbReference type="ChEBI" id="CHEBI:57692"/>
    </cofactor>
</comment>
<evidence type="ECO:0000256" key="4">
    <source>
        <dbReference type="SAM" id="MobiDB-lite"/>
    </source>
</evidence>
<feature type="region of interest" description="Disordered" evidence="4">
    <location>
        <begin position="74"/>
        <end position="94"/>
    </location>
</feature>
<dbReference type="Proteomes" id="UP000297866">
    <property type="component" value="Unassembled WGS sequence"/>
</dbReference>
<keyword evidence="7" id="KW-1185">Reference proteome</keyword>
<keyword evidence="3" id="KW-0274">FAD</keyword>
<protein>
    <submittedName>
        <fullName evidence="6">FAD-binding protein</fullName>
    </submittedName>
</protein>
<dbReference type="InterPro" id="IPR050641">
    <property type="entry name" value="RIFMO-like"/>
</dbReference>
<dbReference type="EMBL" id="SOEZ01000051">
    <property type="protein sequence ID" value="TFB50243.1"/>
    <property type="molecule type" value="Genomic_DNA"/>
</dbReference>
<dbReference type="Gene3D" id="3.50.50.60">
    <property type="entry name" value="FAD/NAD(P)-binding domain"/>
    <property type="match status" value="1"/>
</dbReference>
<comment type="caution">
    <text evidence="6">The sequence shown here is derived from an EMBL/GenBank/DDBJ whole genome shotgun (WGS) entry which is preliminary data.</text>
</comment>
<accession>A0A4R8UDG5</accession>
<name>A0A4R8UDG5_9MICO</name>
<reference evidence="6 7" key="1">
    <citation type="submission" date="2019-03" db="EMBL/GenBank/DDBJ databases">
        <title>Genomics of glacier-inhabiting Cryobacterium strains.</title>
        <authorList>
            <person name="Liu Q."/>
            <person name="Xin Y.-H."/>
        </authorList>
    </citation>
    <scope>NUCLEOTIDE SEQUENCE [LARGE SCALE GENOMIC DNA]</scope>
    <source>
        <strain evidence="6 7">Sr47</strain>
    </source>
</reference>
<sequence length="630" mass="67844">MAIEGRPGQICRLGDIRHGGVGVAGEFIGRSRKEGPMVAFHIDARDRWLFRAGHGAFPGSASTSTIRDEIIRDGPVQRFQGRSGAPDRPSRQNETRLSHFVARLLGMNPSLSPFTRPRSARTGDIDVLVVGAGPTGLTAACEALRHGLSVRIIDRKQGRSTHSKALVTHARTLEVFENMGVAGAMLAGGVPFAALNAHGGPRRRAARVDLLGLPWGDTAYPFWLSIPQDATELVLEEHLNSLGGAVEWGTSLDEIHDADDHVEALVTRDGAATERVSARWLVGCDGGRSRVRDQVGLRLTRRDAGATFILADVKSTVPITQNEGYAYLDPQGLLLVVPMPEPERWRIIAHVPTPATESQLTVDAAFLDELIRQRSGLEFGSHDVKWTSQFNLSHGLADHFRSGRVFLAGDAAHIHSPVGGQGLNTGVQDAHNLLWKLAEVGRLDSPEAAERLLDSYEAERRDTARSMVNGVARVTAALTTRRSSIRRALGRLAPRILAHPAVQAKLGRTAGMLDLAYSSGPLATAPGAGRRLPNPELPGGGRLYDELSPAGWSWVVWGRPGEAQPDLAAPRWHGIPVVFLADELLSPATMPDGKRVALVRPDRYVAARGSSPESIGRPEYAGEATPAASY</sequence>
<evidence type="ECO:0000259" key="5">
    <source>
        <dbReference type="Pfam" id="PF01494"/>
    </source>
</evidence>
<dbReference type="SUPFAM" id="SSF51905">
    <property type="entry name" value="FAD/NAD(P)-binding domain"/>
    <property type="match status" value="1"/>
</dbReference>
<evidence type="ECO:0000313" key="7">
    <source>
        <dbReference type="Proteomes" id="UP000297866"/>
    </source>
</evidence>
<dbReference type="AlphaFoldDB" id="A0A4R8UDG5"/>